<dbReference type="PRINTS" id="PR00412">
    <property type="entry name" value="EPOXHYDRLASE"/>
</dbReference>
<dbReference type="Proteomes" id="UP000031637">
    <property type="component" value="Chromosome"/>
</dbReference>
<protein>
    <submittedName>
        <fullName evidence="2">Alpha/beta hydrolase</fullName>
    </submittedName>
</protein>
<evidence type="ECO:0000313" key="3">
    <source>
        <dbReference type="Proteomes" id="UP000031637"/>
    </source>
</evidence>
<proteinExistence type="predicted"/>
<dbReference type="InterPro" id="IPR029058">
    <property type="entry name" value="AB_hydrolase_fold"/>
</dbReference>
<dbReference type="GO" id="GO:0016787">
    <property type="term" value="F:hydrolase activity"/>
    <property type="evidence" value="ECO:0007669"/>
    <property type="project" value="UniProtKB-KW"/>
</dbReference>
<dbReference type="OrthoDB" id="5297561at2"/>
<reference evidence="2 3" key="1">
    <citation type="journal article" date="2014" name="Syst. Appl. Microbiol.">
        <title>Complete genomes of freshwater sulfur oxidizers Sulfuricella denitrificans skB26 and Sulfuritalea hydrogenivorans sk43H: genetic insights into the sulfur oxidation pathway of betaproteobacteria.</title>
        <authorList>
            <person name="Watanabe T."/>
            <person name="Kojima H."/>
            <person name="Fukui M."/>
        </authorList>
    </citation>
    <scope>NUCLEOTIDE SEQUENCE [LARGE SCALE GENOMIC DNA]</scope>
    <source>
        <strain evidence="2">DSM22779</strain>
    </source>
</reference>
<dbReference type="Gene3D" id="3.40.50.1820">
    <property type="entry name" value="alpha/beta hydrolase"/>
    <property type="match status" value="1"/>
</dbReference>
<name>W0SEY8_9PROT</name>
<keyword evidence="3" id="KW-1185">Reference proteome</keyword>
<keyword evidence="2" id="KW-0378">Hydrolase</keyword>
<dbReference type="InterPro" id="IPR000073">
    <property type="entry name" value="AB_hydrolase_1"/>
</dbReference>
<accession>W0SEY8</accession>
<dbReference type="PANTHER" id="PTHR43194">
    <property type="entry name" value="HYDROLASE ALPHA/BETA FOLD FAMILY"/>
    <property type="match status" value="1"/>
</dbReference>
<dbReference type="SUPFAM" id="SSF53474">
    <property type="entry name" value="alpha/beta-Hydrolases"/>
    <property type="match status" value="1"/>
</dbReference>
<gene>
    <name evidence="2" type="ORF">SUTH_02008</name>
</gene>
<evidence type="ECO:0000313" key="2">
    <source>
        <dbReference type="EMBL" id="BAO29799.1"/>
    </source>
</evidence>
<feature type="domain" description="AB hydrolase-1" evidence="1">
    <location>
        <begin position="26"/>
        <end position="261"/>
    </location>
</feature>
<dbReference type="HOGENOM" id="CLU_020336_50_2_4"/>
<organism evidence="2 3">
    <name type="scientific">Sulfuritalea hydrogenivorans sk43H</name>
    <dbReference type="NCBI Taxonomy" id="1223802"/>
    <lineage>
        <taxon>Bacteria</taxon>
        <taxon>Pseudomonadati</taxon>
        <taxon>Pseudomonadota</taxon>
        <taxon>Betaproteobacteria</taxon>
        <taxon>Nitrosomonadales</taxon>
        <taxon>Sterolibacteriaceae</taxon>
        <taxon>Sulfuritalea</taxon>
    </lineage>
</organism>
<dbReference type="RefSeq" id="WP_041098969.1">
    <property type="nucleotide sequence ID" value="NZ_AP012547.1"/>
</dbReference>
<dbReference type="InterPro" id="IPR000639">
    <property type="entry name" value="Epox_hydrolase-like"/>
</dbReference>
<dbReference type="PANTHER" id="PTHR43194:SF5">
    <property type="entry name" value="PIMELOYL-[ACYL-CARRIER PROTEIN] METHYL ESTER ESTERASE"/>
    <property type="match status" value="1"/>
</dbReference>
<dbReference type="PRINTS" id="PR00111">
    <property type="entry name" value="ABHYDROLASE"/>
</dbReference>
<dbReference type="EMBL" id="AP012547">
    <property type="protein sequence ID" value="BAO29799.1"/>
    <property type="molecule type" value="Genomic_DNA"/>
</dbReference>
<dbReference type="InterPro" id="IPR050228">
    <property type="entry name" value="Carboxylesterase_BioH"/>
</dbReference>
<dbReference type="KEGG" id="shd:SUTH_02008"/>
<dbReference type="AlphaFoldDB" id="W0SEY8"/>
<dbReference type="Pfam" id="PF12697">
    <property type="entry name" value="Abhydrolase_6"/>
    <property type="match status" value="1"/>
</dbReference>
<sequence>MQIEINGQSAYAYTGGKPFDAGLPCVVFIHGAQNDHSVWGLQSRWFAHHGYSVLAVDLPGHGRSAGTPLPSIEALADWIELLLEKVGAGDTAKTVSLVGHSMGSLMALECASRHPARIARIALIGTAVPMPVSDVLLGPAKDNEPKAISMINTWSHSPRGTIGGNTVPGMWLLGAARRLMERQQPGVLHNDLAACNAYSHGMDAAAALACPALIVSGSRDMMTHPKAAAKLAAAIKDVRSINLDGAGHALMAEQPDAVLDALRGFIA</sequence>
<evidence type="ECO:0000259" key="1">
    <source>
        <dbReference type="Pfam" id="PF12697"/>
    </source>
</evidence>
<dbReference type="STRING" id="1223802.SUTH_02008"/>